<evidence type="ECO:0008006" key="2">
    <source>
        <dbReference type="Google" id="ProtNLM"/>
    </source>
</evidence>
<reference evidence="1" key="1">
    <citation type="submission" date="2018-05" db="EMBL/GenBank/DDBJ databases">
        <authorList>
            <person name="Lanie J.A."/>
            <person name="Ng W.-L."/>
            <person name="Kazmierczak K.M."/>
            <person name="Andrzejewski T.M."/>
            <person name="Davidsen T.M."/>
            <person name="Wayne K.J."/>
            <person name="Tettelin H."/>
            <person name="Glass J.I."/>
            <person name="Rusch D."/>
            <person name="Podicherti R."/>
            <person name="Tsui H.-C.T."/>
            <person name="Winkler M.E."/>
        </authorList>
    </citation>
    <scope>NUCLEOTIDE SEQUENCE</scope>
</reference>
<dbReference type="EMBL" id="UINC01013519">
    <property type="protein sequence ID" value="SVA58347.1"/>
    <property type="molecule type" value="Genomic_DNA"/>
</dbReference>
<feature type="non-terminal residue" evidence="1">
    <location>
        <position position="264"/>
    </location>
</feature>
<name>A0A381X2F1_9ZZZZ</name>
<dbReference type="PANTHER" id="PTHR20883">
    <property type="entry name" value="PHYTANOYL-COA DIOXYGENASE DOMAIN CONTAINING 1"/>
    <property type="match status" value="1"/>
</dbReference>
<gene>
    <name evidence="1" type="ORF">METZ01_LOCUS111201</name>
</gene>
<organism evidence="1">
    <name type="scientific">marine metagenome</name>
    <dbReference type="NCBI Taxonomy" id="408172"/>
    <lineage>
        <taxon>unclassified sequences</taxon>
        <taxon>metagenomes</taxon>
        <taxon>ecological metagenomes</taxon>
    </lineage>
</organism>
<dbReference type="InterPro" id="IPR008775">
    <property type="entry name" value="Phytyl_CoA_dOase-like"/>
</dbReference>
<dbReference type="Gene3D" id="2.60.120.620">
    <property type="entry name" value="q2cbj1_9rhob like domain"/>
    <property type="match status" value="1"/>
</dbReference>
<evidence type="ECO:0000313" key="1">
    <source>
        <dbReference type="EMBL" id="SVA58347.1"/>
    </source>
</evidence>
<sequence>MLLNESVIDDYQNYGVTVLRNIIPIDWIKKLQIGVIKNFQNPSKYKCVYEKNIEKELFYDDYCNWQRIDEYKQFFFKSGVAKIASQLMKSKKVNIFHEHVLIKEPDSKKRTPWHQDQSYYCVNGKDNCSLWIPLDPVEKSICPEFIQGSHKWNKQFLPTKFFGENYEHQDEEFEKIPDIEKNKKEYDIISWDLKLGDAIAFNFATIHGAPRNKSNNVRRAFSARFTGDDATFAKRKGEISPPFPEVKLNHGDKMDCPTFPEIPI</sequence>
<dbReference type="PANTHER" id="PTHR20883:SF49">
    <property type="entry name" value="PHYTANOYL-COA DIOXYGENASE"/>
    <property type="match status" value="1"/>
</dbReference>
<dbReference type="SUPFAM" id="SSF51197">
    <property type="entry name" value="Clavaminate synthase-like"/>
    <property type="match status" value="1"/>
</dbReference>
<dbReference type="AlphaFoldDB" id="A0A381X2F1"/>
<dbReference type="Pfam" id="PF05721">
    <property type="entry name" value="PhyH"/>
    <property type="match status" value="1"/>
</dbReference>
<protein>
    <recommendedName>
        <fullName evidence="2">Phytanoyl-CoA dioxygenase</fullName>
    </recommendedName>
</protein>
<proteinExistence type="predicted"/>
<accession>A0A381X2F1</accession>